<keyword evidence="2" id="KW-0812">Transmembrane</keyword>
<dbReference type="AlphaFoldDB" id="A0A6P7SL19"/>
<evidence type="ECO:0000256" key="2">
    <source>
        <dbReference type="SAM" id="Phobius"/>
    </source>
</evidence>
<dbReference type="PANTHER" id="PTHR15926:SF1">
    <property type="entry name" value="ALL-TRANS RETINOIC ACID-INDUCED DIFFERENTIATION FACTOR"/>
    <property type="match status" value="1"/>
</dbReference>
<keyword evidence="1" id="KW-1015">Disulfide bond</keyword>
<name>A0A6P7SL19_9MOLL</name>
<dbReference type="InterPro" id="IPR001611">
    <property type="entry name" value="Leu-rich_rpt"/>
</dbReference>
<dbReference type="KEGG" id="osn:115214050"/>
<evidence type="ECO:0000259" key="4">
    <source>
        <dbReference type="PROSITE" id="PS50026"/>
    </source>
</evidence>
<dbReference type="Pfam" id="PF13855">
    <property type="entry name" value="LRR_8"/>
    <property type="match status" value="1"/>
</dbReference>
<comment type="caution">
    <text evidence="1">Lacks conserved residue(s) required for the propagation of feature annotation.</text>
</comment>
<keyword evidence="1" id="KW-0245">EGF-like domain</keyword>
<evidence type="ECO:0000313" key="5">
    <source>
        <dbReference type="Proteomes" id="UP000515154"/>
    </source>
</evidence>
<protein>
    <submittedName>
        <fullName evidence="6">All-trans retinoic acid-induced differentiation factor</fullName>
    </submittedName>
</protein>
<gene>
    <name evidence="6" type="primary">LOC115214050</name>
</gene>
<dbReference type="PROSITE" id="PS00022">
    <property type="entry name" value="EGF_1"/>
    <property type="match status" value="1"/>
</dbReference>
<feature type="transmembrane region" description="Helical" evidence="2">
    <location>
        <begin position="198"/>
        <end position="217"/>
    </location>
</feature>
<keyword evidence="2" id="KW-1133">Transmembrane helix</keyword>
<feature type="signal peptide" evidence="3">
    <location>
        <begin position="1"/>
        <end position="23"/>
    </location>
</feature>
<dbReference type="SUPFAM" id="SSF52058">
    <property type="entry name" value="L domain-like"/>
    <property type="match status" value="1"/>
</dbReference>
<dbReference type="PROSITE" id="PS01186">
    <property type="entry name" value="EGF_2"/>
    <property type="match status" value="1"/>
</dbReference>
<evidence type="ECO:0000256" key="3">
    <source>
        <dbReference type="SAM" id="SignalP"/>
    </source>
</evidence>
<dbReference type="PANTHER" id="PTHR15926">
    <property type="entry name" value="ALL-TRANS RETINOIC ACID-INDUCED DIFFERENTIATION FACTOR"/>
    <property type="match status" value="1"/>
</dbReference>
<feature type="chain" id="PRO_5028370385" evidence="3">
    <location>
        <begin position="24"/>
        <end position="225"/>
    </location>
</feature>
<keyword evidence="5" id="KW-1185">Reference proteome</keyword>
<evidence type="ECO:0000313" key="6">
    <source>
        <dbReference type="RefSeq" id="XP_029638950.1"/>
    </source>
</evidence>
<dbReference type="InterPro" id="IPR042350">
    <property type="entry name" value="ATRAID"/>
</dbReference>
<dbReference type="Gene3D" id="3.80.10.10">
    <property type="entry name" value="Ribonuclease Inhibitor"/>
    <property type="match status" value="1"/>
</dbReference>
<feature type="disulfide bond" evidence="1">
    <location>
        <begin position="179"/>
        <end position="188"/>
    </location>
</feature>
<feature type="domain" description="EGF-like" evidence="4">
    <location>
        <begin position="150"/>
        <end position="189"/>
    </location>
</feature>
<organism evidence="5 6">
    <name type="scientific">Octopus sinensis</name>
    <name type="common">East Asian common octopus</name>
    <dbReference type="NCBI Taxonomy" id="2607531"/>
    <lineage>
        <taxon>Eukaryota</taxon>
        <taxon>Metazoa</taxon>
        <taxon>Spiralia</taxon>
        <taxon>Lophotrochozoa</taxon>
        <taxon>Mollusca</taxon>
        <taxon>Cephalopoda</taxon>
        <taxon>Coleoidea</taxon>
        <taxon>Octopodiformes</taxon>
        <taxon>Octopoda</taxon>
        <taxon>Incirrata</taxon>
        <taxon>Octopodidae</taxon>
        <taxon>Octopus</taxon>
    </lineage>
</organism>
<dbReference type="InterPro" id="IPR000742">
    <property type="entry name" value="EGF"/>
</dbReference>
<proteinExistence type="predicted"/>
<dbReference type="Proteomes" id="UP000515154">
    <property type="component" value="Linkage group LG7"/>
</dbReference>
<dbReference type="InterPro" id="IPR032675">
    <property type="entry name" value="LRR_dom_sf"/>
</dbReference>
<sequence length="225" mass="25437">MEPVERKIFVGLYLFVVILQVHSDQDLSLCSKCSSPLKNDSKVVSYCESDKSFEMFYRCCTNTNHSVVYGLDLTGCKIKELHGKMFEEYLDMDILTLENNEFTSYEKIDFFGLKSLNYLSLPNINSSCPGGADMWDNITVHADYVECMDQVNTCIFYNLSCPLNSNCTKGGPGYAECHCDPGYYGYKCKRTGHFPMDVYGISTAAGVILVSAVFWFTERRKIGTL</sequence>
<keyword evidence="3" id="KW-0732">Signal</keyword>
<reference evidence="6" key="1">
    <citation type="submission" date="2025-08" db="UniProtKB">
        <authorList>
            <consortium name="RefSeq"/>
        </authorList>
    </citation>
    <scope>IDENTIFICATION</scope>
</reference>
<dbReference type="RefSeq" id="XP_029638950.1">
    <property type="nucleotide sequence ID" value="XM_029783090.2"/>
</dbReference>
<keyword evidence="2" id="KW-0472">Membrane</keyword>
<evidence type="ECO:0000256" key="1">
    <source>
        <dbReference type="PROSITE-ProRule" id="PRU00076"/>
    </source>
</evidence>
<accession>A0A6P7SL19</accession>
<dbReference type="PROSITE" id="PS50026">
    <property type="entry name" value="EGF_3"/>
    <property type="match status" value="1"/>
</dbReference>